<dbReference type="InterPro" id="IPR006439">
    <property type="entry name" value="HAD-SF_hydro_IA"/>
</dbReference>
<evidence type="ECO:0000256" key="3">
    <source>
        <dbReference type="ARBA" id="ARBA00022553"/>
    </source>
</evidence>
<keyword evidence="6" id="KW-0413">Isomerase</keyword>
<evidence type="ECO:0000256" key="2">
    <source>
        <dbReference type="ARBA" id="ARBA00006171"/>
    </source>
</evidence>
<evidence type="ECO:0000256" key="1">
    <source>
        <dbReference type="ARBA" id="ARBA00001946"/>
    </source>
</evidence>
<dbReference type="Proteomes" id="UP000095210">
    <property type="component" value="Chromosome"/>
</dbReference>
<dbReference type="PANTHER" id="PTHR46193:SF18">
    <property type="entry name" value="HEXITOL PHOSPHATASE B"/>
    <property type="match status" value="1"/>
</dbReference>
<evidence type="ECO:0000256" key="4">
    <source>
        <dbReference type="ARBA" id="ARBA00022723"/>
    </source>
</evidence>
<dbReference type="GO" id="GO:0046872">
    <property type="term" value="F:metal ion binding"/>
    <property type="evidence" value="ECO:0007669"/>
    <property type="project" value="UniProtKB-KW"/>
</dbReference>
<dbReference type="GO" id="GO:0016787">
    <property type="term" value="F:hydrolase activity"/>
    <property type="evidence" value="ECO:0007669"/>
    <property type="project" value="UniProtKB-KW"/>
</dbReference>
<dbReference type="KEGG" id="ahm:TL08_17160"/>
<dbReference type="Pfam" id="PF00702">
    <property type="entry name" value="Hydrolase"/>
    <property type="match status" value="1"/>
</dbReference>
<dbReference type="Gene3D" id="3.40.50.1000">
    <property type="entry name" value="HAD superfamily/HAD-like"/>
    <property type="match status" value="1"/>
</dbReference>
<dbReference type="EC" id="5.4.2.6" evidence="9"/>
<evidence type="ECO:0000256" key="10">
    <source>
        <dbReference type="ARBA" id="ARBA00044991"/>
    </source>
</evidence>
<evidence type="ECO:0000256" key="8">
    <source>
        <dbReference type="ARBA" id="ARBA00044926"/>
    </source>
</evidence>
<dbReference type="SFLD" id="SFLDG01129">
    <property type="entry name" value="C1.5:_HAD__Beta-PGM__Phosphata"/>
    <property type="match status" value="1"/>
</dbReference>
<comment type="cofactor">
    <cofactor evidence="1">
        <name>Mg(2+)</name>
        <dbReference type="ChEBI" id="CHEBI:18420"/>
    </cofactor>
</comment>
<name>A0AAC9MZM7_9PSEU</name>
<evidence type="ECO:0000256" key="5">
    <source>
        <dbReference type="ARBA" id="ARBA00022842"/>
    </source>
</evidence>
<dbReference type="InterPro" id="IPR036412">
    <property type="entry name" value="HAD-like_sf"/>
</dbReference>
<dbReference type="AlphaFoldDB" id="A0AAC9MZM7"/>
<accession>A0AAC9MZM7</accession>
<organism evidence="11 12">
    <name type="scientific">Actinoalloteichus hymeniacidonis</name>
    <dbReference type="NCBI Taxonomy" id="340345"/>
    <lineage>
        <taxon>Bacteria</taxon>
        <taxon>Bacillati</taxon>
        <taxon>Actinomycetota</taxon>
        <taxon>Actinomycetes</taxon>
        <taxon>Pseudonocardiales</taxon>
        <taxon>Pseudonocardiaceae</taxon>
        <taxon>Actinoalloteichus</taxon>
    </lineage>
</organism>
<evidence type="ECO:0000256" key="6">
    <source>
        <dbReference type="ARBA" id="ARBA00023235"/>
    </source>
</evidence>
<dbReference type="PANTHER" id="PTHR46193">
    <property type="entry name" value="6-PHOSPHOGLUCONATE PHOSPHATASE"/>
    <property type="match status" value="1"/>
</dbReference>
<dbReference type="InterPro" id="IPR051600">
    <property type="entry name" value="Beta-PGM-like"/>
</dbReference>
<dbReference type="Gene3D" id="1.10.150.240">
    <property type="entry name" value="Putative phosphatase, domain 2"/>
    <property type="match status" value="1"/>
</dbReference>
<sequence length="267" mass="28961">MPSIDTTQVDAVLFDLDGVVTDTARVHAIAWRQLFDDFLLARPDVAGEDHRPFDRQDYLREVDGKSRIAGARDFLRSRGIRLDEGAEDTDERSPDDPETVRSLAARKDAYFRTALADGVRVFPDARRLLWTLRENGIRTAIVSASRNCATVLSVAGIADQFDTRVDGVLAEERGLRSKPQPDVFRVAAESLGVSPARAVVIEDAEAGVTSGRRGGFTLVVGVARAEGADAALRRAGADLVLRDLDELTVATPTPVEAAGPVRDERLA</sequence>
<dbReference type="InterPro" id="IPR023198">
    <property type="entry name" value="PGP-like_dom2"/>
</dbReference>
<keyword evidence="12" id="KW-1185">Reference proteome</keyword>
<keyword evidence="5" id="KW-0460">Magnesium</keyword>
<gene>
    <name evidence="11" type="ORF">TL08_17160</name>
</gene>
<dbReference type="NCBIfam" id="TIGR02009">
    <property type="entry name" value="PGMB-YQAB-SF"/>
    <property type="match status" value="1"/>
</dbReference>
<dbReference type="RefSeq" id="WP_069850369.1">
    <property type="nucleotide sequence ID" value="NZ_CP014859.1"/>
</dbReference>
<dbReference type="NCBIfam" id="TIGR01509">
    <property type="entry name" value="HAD-SF-IA-v3"/>
    <property type="match status" value="1"/>
</dbReference>
<dbReference type="InterPro" id="IPR023214">
    <property type="entry name" value="HAD_sf"/>
</dbReference>
<evidence type="ECO:0000256" key="7">
    <source>
        <dbReference type="ARBA" id="ARBA00023277"/>
    </source>
</evidence>
<dbReference type="InterPro" id="IPR010976">
    <property type="entry name" value="B-phosphoglucomutase_hydrolase"/>
</dbReference>
<dbReference type="SUPFAM" id="SSF56784">
    <property type="entry name" value="HAD-like"/>
    <property type="match status" value="1"/>
</dbReference>
<proteinExistence type="inferred from homology"/>
<evidence type="ECO:0000313" key="12">
    <source>
        <dbReference type="Proteomes" id="UP000095210"/>
    </source>
</evidence>
<dbReference type="GO" id="GO:0008801">
    <property type="term" value="F:beta-phosphoglucomutase activity"/>
    <property type="evidence" value="ECO:0007669"/>
    <property type="project" value="UniProtKB-EC"/>
</dbReference>
<reference evidence="12" key="1">
    <citation type="submission" date="2016-03" db="EMBL/GenBank/DDBJ databases">
        <title>Complete genome sequence of the type strain Actinoalloteichus hymeniacidonis DSM 45092.</title>
        <authorList>
            <person name="Schaffert L."/>
            <person name="Albersmeier A."/>
            <person name="Winkler A."/>
            <person name="Kalinowski J."/>
            <person name="Zotchev S."/>
            <person name="Ruckert C."/>
        </authorList>
    </citation>
    <scope>NUCLEOTIDE SEQUENCE [LARGE SCALE GENOMIC DNA]</scope>
    <source>
        <strain evidence="12">HPA177(T) (DSM 45092(T))</strain>
    </source>
</reference>
<keyword evidence="7" id="KW-0119">Carbohydrate metabolism</keyword>
<keyword evidence="11" id="KW-0378">Hydrolase</keyword>
<protein>
    <recommendedName>
        <fullName evidence="10">Beta-phosphoglucomutase</fullName>
        <ecNumber evidence="9">5.4.2.6</ecNumber>
    </recommendedName>
</protein>
<keyword evidence="4" id="KW-0479">Metal-binding</keyword>
<keyword evidence="3" id="KW-0597">Phosphoprotein</keyword>
<dbReference type="EMBL" id="CP014859">
    <property type="protein sequence ID" value="AOS64232.1"/>
    <property type="molecule type" value="Genomic_DNA"/>
</dbReference>
<comment type="catalytic activity">
    <reaction evidence="8">
        <text>beta-D-glucose 1-phosphate = beta-D-glucose 6-phosphate</text>
        <dbReference type="Rhea" id="RHEA:20113"/>
        <dbReference type="ChEBI" id="CHEBI:57684"/>
        <dbReference type="ChEBI" id="CHEBI:58247"/>
        <dbReference type="EC" id="5.4.2.6"/>
    </reaction>
</comment>
<evidence type="ECO:0000313" key="11">
    <source>
        <dbReference type="EMBL" id="AOS64232.1"/>
    </source>
</evidence>
<comment type="similarity">
    <text evidence="2">Belongs to the HAD-like hydrolase superfamily. CbbY/CbbZ/Gph/YieH family.</text>
</comment>
<evidence type="ECO:0000256" key="9">
    <source>
        <dbReference type="ARBA" id="ARBA00044968"/>
    </source>
</evidence>
<dbReference type="SFLD" id="SFLDS00003">
    <property type="entry name" value="Haloacid_Dehalogenase"/>
    <property type="match status" value="1"/>
</dbReference>